<keyword evidence="4" id="KW-1185">Reference proteome</keyword>
<dbReference type="InterPro" id="IPR009060">
    <property type="entry name" value="UBA-like_sf"/>
</dbReference>
<reference evidence="3 4" key="1">
    <citation type="submission" date="2024-04" db="EMBL/GenBank/DDBJ databases">
        <title>Tritrichomonas musculus Genome.</title>
        <authorList>
            <person name="Alves-Ferreira E."/>
            <person name="Grigg M."/>
            <person name="Lorenzi H."/>
            <person name="Galac M."/>
        </authorList>
    </citation>
    <scope>NUCLEOTIDE SEQUENCE [LARGE SCALE GENOMIC DNA]</scope>
    <source>
        <strain evidence="3 4">EAF2021</strain>
    </source>
</reference>
<evidence type="ECO:0000313" key="3">
    <source>
        <dbReference type="EMBL" id="KAK8882117.1"/>
    </source>
</evidence>
<sequence>MKVIFRDILGNYFENEFQEDATVSDACNFLASKLEISDQQIFIVSPEDDKNFYSNNDKIKNVIDKSGEYIVFTICFNINKNEQYQPYINPPSSDSFSDQIVNPQQNQIENVIGHNVMVHKNRMIFPSKEIINTLLMLKKRKVLNPLYMEYSNIMTHVPNDLQYRVKHIAQLGYQVEDCLSALRTHRYNVQQAIHSLMALNGPPNSNNPNNNPNNHPNAKAARQQSTPIFQ</sequence>
<dbReference type="SUPFAM" id="SSF46934">
    <property type="entry name" value="UBA-like"/>
    <property type="match status" value="1"/>
</dbReference>
<name>A0ABR2JTL9_9EUKA</name>
<protein>
    <recommendedName>
        <fullName evidence="2">UBA domain-containing protein</fullName>
    </recommendedName>
</protein>
<accession>A0ABR2JTL9</accession>
<feature type="region of interest" description="Disordered" evidence="1">
    <location>
        <begin position="198"/>
        <end position="230"/>
    </location>
</feature>
<organism evidence="3 4">
    <name type="scientific">Tritrichomonas musculus</name>
    <dbReference type="NCBI Taxonomy" id="1915356"/>
    <lineage>
        <taxon>Eukaryota</taxon>
        <taxon>Metamonada</taxon>
        <taxon>Parabasalia</taxon>
        <taxon>Tritrichomonadida</taxon>
        <taxon>Tritrichomonadidae</taxon>
        <taxon>Tritrichomonas</taxon>
    </lineage>
</organism>
<feature type="domain" description="UBA" evidence="2">
    <location>
        <begin position="158"/>
        <end position="199"/>
    </location>
</feature>
<evidence type="ECO:0000256" key="1">
    <source>
        <dbReference type="SAM" id="MobiDB-lite"/>
    </source>
</evidence>
<proteinExistence type="predicted"/>
<gene>
    <name evidence="3" type="ORF">M9Y10_044757</name>
</gene>
<dbReference type="Proteomes" id="UP001470230">
    <property type="component" value="Unassembled WGS sequence"/>
</dbReference>
<dbReference type="EMBL" id="JAPFFF010000009">
    <property type="protein sequence ID" value="KAK8882117.1"/>
    <property type="molecule type" value="Genomic_DNA"/>
</dbReference>
<evidence type="ECO:0000313" key="4">
    <source>
        <dbReference type="Proteomes" id="UP001470230"/>
    </source>
</evidence>
<comment type="caution">
    <text evidence="3">The sequence shown here is derived from an EMBL/GenBank/DDBJ whole genome shotgun (WGS) entry which is preliminary data.</text>
</comment>
<feature type="compositionally biased region" description="Low complexity" evidence="1">
    <location>
        <begin position="200"/>
        <end position="217"/>
    </location>
</feature>
<dbReference type="PROSITE" id="PS50030">
    <property type="entry name" value="UBA"/>
    <property type="match status" value="1"/>
</dbReference>
<dbReference type="InterPro" id="IPR015940">
    <property type="entry name" value="UBA"/>
</dbReference>
<evidence type="ECO:0000259" key="2">
    <source>
        <dbReference type="PROSITE" id="PS50030"/>
    </source>
</evidence>